<feature type="region of interest" description="Disordered" evidence="1">
    <location>
        <begin position="34"/>
        <end position="68"/>
    </location>
</feature>
<reference evidence="2" key="1">
    <citation type="submission" date="2020-08" db="EMBL/GenBank/DDBJ databases">
        <title>Multicomponent nature underlies the extraordinary mechanical properties of spider dragline silk.</title>
        <authorList>
            <person name="Kono N."/>
            <person name="Nakamura H."/>
            <person name="Mori M."/>
            <person name="Yoshida Y."/>
            <person name="Ohtoshi R."/>
            <person name="Malay A.D."/>
            <person name="Moran D.A.P."/>
            <person name="Tomita M."/>
            <person name="Numata K."/>
            <person name="Arakawa K."/>
        </authorList>
    </citation>
    <scope>NUCLEOTIDE SEQUENCE</scope>
</reference>
<evidence type="ECO:0000313" key="2">
    <source>
        <dbReference type="EMBL" id="GFY42954.1"/>
    </source>
</evidence>
<sequence length="68" mass="7518">MFWSTAFALPAYAGNYNTFAGSLNLLAITETREDFEKGGKSRGERRPDDYPKLFRQPGSLGVAQSSDL</sequence>
<comment type="caution">
    <text evidence="2">The sequence shown here is derived from an EMBL/GenBank/DDBJ whole genome shotgun (WGS) entry which is preliminary data.</text>
</comment>
<accession>A0A8X6WX30</accession>
<evidence type="ECO:0000313" key="3">
    <source>
        <dbReference type="Proteomes" id="UP000886998"/>
    </source>
</evidence>
<proteinExistence type="predicted"/>
<evidence type="ECO:0000256" key="1">
    <source>
        <dbReference type="SAM" id="MobiDB-lite"/>
    </source>
</evidence>
<dbReference type="Proteomes" id="UP000886998">
    <property type="component" value="Unassembled WGS sequence"/>
</dbReference>
<organism evidence="2 3">
    <name type="scientific">Trichonephila inaurata madagascariensis</name>
    <dbReference type="NCBI Taxonomy" id="2747483"/>
    <lineage>
        <taxon>Eukaryota</taxon>
        <taxon>Metazoa</taxon>
        <taxon>Ecdysozoa</taxon>
        <taxon>Arthropoda</taxon>
        <taxon>Chelicerata</taxon>
        <taxon>Arachnida</taxon>
        <taxon>Araneae</taxon>
        <taxon>Araneomorphae</taxon>
        <taxon>Entelegynae</taxon>
        <taxon>Araneoidea</taxon>
        <taxon>Nephilidae</taxon>
        <taxon>Trichonephila</taxon>
        <taxon>Trichonephila inaurata</taxon>
    </lineage>
</organism>
<dbReference type="AlphaFoldDB" id="A0A8X6WX30"/>
<keyword evidence="3" id="KW-1185">Reference proteome</keyword>
<feature type="compositionally biased region" description="Basic and acidic residues" evidence="1">
    <location>
        <begin position="34"/>
        <end position="52"/>
    </location>
</feature>
<name>A0A8X6WX30_9ARAC</name>
<protein>
    <submittedName>
        <fullName evidence="2">Uncharacterized protein</fullName>
    </submittedName>
</protein>
<gene>
    <name evidence="2" type="ORF">TNIN_207141</name>
</gene>
<dbReference type="EMBL" id="BMAV01003398">
    <property type="protein sequence ID" value="GFY42954.1"/>
    <property type="molecule type" value="Genomic_DNA"/>
</dbReference>